<evidence type="ECO:0000313" key="1">
    <source>
        <dbReference type="EMBL" id="GCD95534.1"/>
    </source>
</evidence>
<dbReference type="Proteomes" id="UP000286931">
    <property type="component" value="Unassembled WGS sequence"/>
</dbReference>
<dbReference type="EMBL" id="BIFH01000018">
    <property type="protein sequence ID" value="GCD95534.1"/>
    <property type="molecule type" value="Genomic_DNA"/>
</dbReference>
<sequence>MKHVAMGFLIALAVFVLLAGLTWLLVSAQDKDREKCHAGTNEKGVRTECIVVVR</sequence>
<accession>A0A401YLQ3</accession>
<organism evidence="1 2">
    <name type="scientific">Embleya hyalina</name>
    <dbReference type="NCBI Taxonomy" id="516124"/>
    <lineage>
        <taxon>Bacteria</taxon>
        <taxon>Bacillati</taxon>
        <taxon>Actinomycetota</taxon>
        <taxon>Actinomycetes</taxon>
        <taxon>Kitasatosporales</taxon>
        <taxon>Streptomycetaceae</taxon>
        <taxon>Embleya</taxon>
    </lineage>
</organism>
<evidence type="ECO:0000313" key="2">
    <source>
        <dbReference type="Proteomes" id="UP000286931"/>
    </source>
</evidence>
<keyword evidence="2" id="KW-1185">Reference proteome</keyword>
<comment type="caution">
    <text evidence="1">The sequence shown here is derived from an EMBL/GenBank/DDBJ whole genome shotgun (WGS) entry which is preliminary data.</text>
</comment>
<protein>
    <submittedName>
        <fullName evidence="1">Uncharacterized protein</fullName>
    </submittedName>
</protein>
<proteinExistence type="predicted"/>
<dbReference type="AlphaFoldDB" id="A0A401YLQ3"/>
<gene>
    <name evidence="1" type="ORF">EHYA_03208</name>
</gene>
<dbReference type="RefSeq" id="WP_160161421.1">
    <property type="nucleotide sequence ID" value="NZ_BIFH01000018.1"/>
</dbReference>
<name>A0A401YLQ3_9ACTN</name>
<reference evidence="1 2" key="1">
    <citation type="submission" date="2018-12" db="EMBL/GenBank/DDBJ databases">
        <title>Draft genome sequence of Embleya hyalina NBRC 13850T.</title>
        <authorList>
            <person name="Komaki H."/>
            <person name="Hosoyama A."/>
            <person name="Kimura A."/>
            <person name="Ichikawa N."/>
            <person name="Tamura T."/>
        </authorList>
    </citation>
    <scope>NUCLEOTIDE SEQUENCE [LARGE SCALE GENOMIC DNA]</scope>
    <source>
        <strain evidence="1 2">NBRC 13850</strain>
    </source>
</reference>